<reference evidence="2 3" key="1">
    <citation type="submission" date="2020-05" db="EMBL/GenBank/DDBJ databases">
        <title>Whole genome shotgun sequence of Streptomyces microflavus NBRC 13062.</title>
        <authorList>
            <person name="Komaki H."/>
            <person name="Tamura T."/>
        </authorList>
    </citation>
    <scope>NUCLEOTIDE SEQUENCE [LARGE SCALE GENOMIC DNA]</scope>
    <source>
        <strain evidence="2 3">NBRC 13062</strain>
    </source>
</reference>
<dbReference type="Gene3D" id="3.40.630.30">
    <property type="match status" value="1"/>
</dbReference>
<dbReference type="PROSITE" id="PS51186">
    <property type="entry name" value="GNAT"/>
    <property type="match status" value="1"/>
</dbReference>
<dbReference type="SUPFAM" id="SSF55729">
    <property type="entry name" value="Acyl-CoA N-acyltransferases (Nat)"/>
    <property type="match status" value="1"/>
</dbReference>
<name>A0A7J0CSY3_STRMI</name>
<accession>A0A7J0CSY3</accession>
<protein>
    <recommendedName>
        <fullName evidence="1">N-acetyltransferase domain-containing protein</fullName>
    </recommendedName>
</protein>
<comment type="caution">
    <text evidence="2">The sequence shown here is derived from an EMBL/GenBank/DDBJ whole genome shotgun (WGS) entry which is preliminary data.</text>
</comment>
<organism evidence="2 3">
    <name type="scientific">Streptomyces microflavus</name>
    <name type="common">Streptomyces lipmanii</name>
    <dbReference type="NCBI Taxonomy" id="1919"/>
    <lineage>
        <taxon>Bacteria</taxon>
        <taxon>Bacillati</taxon>
        <taxon>Actinomycetota</taxon>
        <taxon>Actinomycetes</taxon>
        <taxon>Kitasatosporales</taxon>
        <taxon>Streptomycetaceae</taxon>
        <taxon>Streptomyces</taxon>
    </lineage>
</organism>
<dbReference type="RefSeq" id="WP_051822041.1">
    <property type="nucleotide sequence ID" value="NZ_BMUG01000002.1"/>
</dbReference>
<gene>
    <name evidence="2" type="ORF">Smic_41080</name>
</gene>
<dbReference type="Proteomes" id="UP000498740">
    <property type="component" value="Unassembled WGS sequence"/>
</dbReference>
<sequence>MDAEAVRSWVEGWVVSRGAAPPVSEPWGFTIDVGLSGHVTRHVLTDAEESLVRKLTETVTIPGTWLKIFLPPQTVASWAAPGWRLADDGFLMSTPLRTNAAVAPDGYQVRTWARGGVTRVLVVTEDGAFAARGQIALPGPGRTAVFDQIETSSAHRRRGLGSLVMRTLENAAVASGSSSAVLAGTVDGRALYEFLGWRTLGPMTSVVREAPPQEQEQEQGEGEGI</sequence>
<feature type="domain" description="N-acetyltransferase" evidence="1">
    <location>
        <begin position="80"/>
        <end position="214"/>
    </location>
</feature>
<evidence type="ECO:0000313" key="3">
    <source>
        <dbReference type="Proteomes" id="UP000498740"/>
    </source>
</evidence>
<dbReference type="AlphaFoldDB" id="A0A7J0CSY3"/>
<dbReference type="GO" id="GO:0016747">
    <property type="term" value="F:acyltransferase activity, transferring groups other than amino-acyl groups"/>
    <property type="evidence" value="ECO:0007669"/>
    <property type="project" value="InterPro"/>
</dbReference>
<evidence type="ECO:0000259" key="1">
    <source>
        <dbReference type="PROSITE" id="PS51186"/>
    </source>
</evidence>
<evidence type="ECO:0000313" key="2">
    <source>
        <dbReference type="EMBL" id="GFN05552.1"/>
    </source>
</evidence>
<dbReference type="InterPro" id="IPR016181">
    <property type="entry name" value="Acyl_CoA_acyltransferase"/>
</dbReference>
<dbReference type="EMBL" id="BLWD01000001">
    <property type="protein sequence ID" value="GFN05552.1"/>
    <property type="molecule type" value="Genomic_DNA"/>
</dbReference>
<dbReference type="InterPro" id="IPR000182">
    <property type="entry name" value="GNAT_dom"/>
</dbReference>
<dbReference type="Pfam" id="PF00583">
    <property type="entry name" value="Acetyltransf_1"/>
    <property type="match status" value="1"/>
</dbReference>
<proteinExistence type="predicted"/>